<proteinExistence type="predicted"/>
<dbReference type="AlphaFoldDB" id="A0A9E7TLS0"/>
<sequence length="231" mass="25580">MELGDGNLAESQNEGGLIQYTIEVSGIPKQAEIIEMDTDLIPVPEKDLWQFAEGEFNISGGEESLNDHNVELTAESGFPDKITVTVYGRVPVLTSVEIVDGVVVTRRITQTTGYIYYHIQALDENRDIIGTGTTKTFSITIPDDEQFMAQLNAVTDPEMREIIDDLYSRGLRDEAKGLLKYAKSPKEATLPFTTAVLIGVLMLIIGLGAGIIFGQIRAKNMQDFQKEYKEN</sequence>
<keyword evidence="3" id="KW-1185">Reference proteome</keyword>
<gene>
    <name evidence="2" type="ORF">L6E24_00575</name>
</gene>
<evidence type="ECO:0000313" key="2">
    <source>
        <dbReference type="EMBL" id="UUX92656.1"/>
    </source>
</evidence>
<accession>A0A9E7TLS0</accession>
<dbReference type="RefSeq" id="WP_257742800.1">
    <property type="nucleotide sequence ID" value="NZ_CP096115.1"/>
</dbReference>
<organism evidence="2 3">
    <name type="scientific">Methanoplanus endosymbiosus</name>
    <dbReference type="NCBI Taxonomy" id="33865"/>
    <lineage>
        <taxon>Archaea</taxon>
        <taxon>Methanobacteriati</taxon>
        <taxon>Methanobacteriota</taxon>
        <taxon>Stenosarchaea group</taxon>
        <taxon>Methanomicrobia</taxon>
        <taxon>Methanomicrobiales</taxon>
        <taxon>Methanomicrobiaceae</taxon>
        <taxon>Methanoplanus</taxon>
    </lineage>
</organism>
<evidence type="ECO:0000256" key="1">
    <source>
        <dbReference type="SAM" id="Phobius"/>
    </source>
</evidence>
<keyword evidence="1" id="KW-0472">Membrane</keyword>
<protein>
    <submittedName>
        <fullName evidence="2">Uncharacterized protein</fullName>
    </submittedName>
</protein>
<reference evidence="2" key="1">
    <citation type="submission" date="2022-04" db="EMBL/GenBank/DDBJ databases">
        <title>Complete genome of Methanoplanus endosymbiosus DSM 3599.</title>
        <authorList>
            <person name="Chen S.-C."/>
            <person name="You Y.-T."/>
            <person name="Zhou Y.-Z."/>
            <person name="Lai M.-C."/>
        </authorList>
    </citation>
    <scope>NUCLEOTIDE SEQUENCE</scope>
    <source>
        <strain evidence="2">DSM 3599</strain>
    </source>
</reference>
<dbReference type="Proteomes" id="UP001060368">
    <property type="component" value="Chromosome"/>
</dbReference>
<dbReference type="KEGG" id="mend:L6E24_00575"/>
<dbReference type="GeneID" id="74306143"/>
<name>A0A9E7TLS0_9EURY</name>
<evidence type="ECO:0000313" key="3">
    <source>
        <dbReference type="Proteomes" id="UP001060368"/>
    </source>
</evidence>
<feature type="transmembrane region" description="Helical" evidence="1">
    <location>
        <begin position="190"/>
        <end position="213"/>
    </location>
</feature>
<dbReference type="EMBL" id="CP096115">
    <property type="protein sequence ID" value="UUX92656.1"/>
    <property type="molecule type" value="Genomic_DNA"/>
</dbReference>
<keyword evidence="1" id="KW-0812">Transmembrane</keyword>
<keyword evidence="1" id="KW-1133">Transmembrane helix</keyword>